<feature type="region of interest" description="Disordered" evidence="1">
    <location>
        <begin position="151"/>
        <end position="269"/>
    </location>
</feature>
<feature type="compositionally biased region" description="Low complexity" evidence="1">
    <location>
        <begin position="16"/>
        <end position="35"/>
    </location>
</feature>
<reference evidence="3" key="2">
    <citation type="journal article" date="2008" name="Nucleic Acids Res.">
        <title>The rice annotation project database (RAP-DB): 2008 update.</title>
        <authorList>
            <consortium name="The rice annotation project (RAP)"/>
        </authorList>
    </citation>
    <scope>GENOME REANNOTATION</scope>
    <source>
        <strain evidence="3">cv. Nipponbare</strain>
    </source>
</reference>
<dbReference type="EMBL" id="AP008208">
    <property type="protein sequence ID" value="BAF07565.1"/>
    <property type="molecule type" value="Genomic_DNA"/>
</dbReference>
<name>Q0E4M3_ORYSJ</name>
<sequence>AAVSAEPLPCRAIAGLLHGEPGPAAGAAAGVRVHGQWQPARLPRPQAGEEGHGLGDARRRGARRGEGGGVPARGGGAADPPPRHQVHQHPARRQVQGEDHRPWHGQVPDERRRDELLELAGADAGHVRVLRAGVRHRGEGVAQVGRVQLRRGHPGAHHGAAADPPPPPAGGGGGEPGPVGGAAAARQPAGGGGAAGPGAAGAVPAGGDADHGAPGAGVPAVGARVASHHERGRPDPRHHRSFLPQARRRRHLGHPHREKQQRRRHDAQH</sequence>
<organism evidence="2 3">
    <name type="scientific">Oryza sativa subsp. japonica</name>
    <name type="common">Rice</name>
    <dbReference type="NCBI Taxonomy" id="39947"/>
    <lineage>
        <taxon>Eukaryota</taxon>
        <taxon>Viridiplantae</taxon>
        <taxon>Streptophyta</taxon>
        <taxon>Embryophyta</taxon>
        <taxon>Tracheophyta</taxon>
        <taxon>Spermatophyta</taxon>
        <taxon>Magnoliopsida</taxon>
        <taxon>Liliopsida</taxon>
        <taxon>Poales</taxon>
        <taxon>Poaceae</taxon>
        <taxon>BOP clade</taxon>
        <taxon>Oryzoideae</taxon>
        <taxon>Oryzeae</taxon>
        <taxon>Oryzinae</taxon>
        <taxon>Oryza</taxon>
        <taxon>Oryza sativa</taxon>
    </lineage>
</organism>
<evidence type="ECO:0000313" key="2">
    <source>
        <dbReference type="EMBL" id="BAF07565.1"/>
    </source>
</evidence>
<evidence type="ECO:0000313" key="3">
    <source>
        <dbReference type="Proteomes" id="UP000000763"/>
    </source>
</evidence>
<feature type="non-terminal residue" evidence="2">
    <location>
        <position position="1"/>
    </location>
</feature>
<feature type="region of interest" description="Disordered" evidence="1">
    <location>
        <begin position="16"/>
        <end position="114"/>
    </location>
</feature>
<reference evidence="2 3" key="1">
    <citation type="journal article" date="2005" name="Nature">
        <title>The map-based sequence of the rice genome.</title>
        <authorList>
            <consortium name="International rice genome sequencing project (IRGSP)"/>
            <person name="Matsumoto T."/>
            <person name="Wu J."/>
            <person name="Kanamori H."/>
            <person name="Katayose Y."/>
            <person name="Fujisawa M."/>
            <person name="Namiki N."/>
            <person name="Mizuno H."/>
            <person name="Yamamoto K."/>
            <person name="Antonio B.A."/>
            <person name="Baba T."/>
            <person name="Sakata K."/>
            <person name="Nagamura Y."/>
            <person name="Aoki H."/>
            <person name="Arikawa K."/>
            <person name="Arita K."/>
            <person name="Bito T."/>
            <person name="Chiden Y."/>
            <person name="Fujitsuka N."/>
            <person name="Fukunaka R."/>
            <person name="Hamada M."/>
            <person name="Harada C."/>
            <person name="Hayashi A."/>
            <person name="Hijishita S."/>
            <person name="Honda M."/>
            <person name="Hosokawa S."/>
            <person name="Ichikawa Y."/>
            <person name="Idonuma A."/>
            <person name="Iijima M."/>
            <person name="Ikeda M."/>
            <person name="Ikeno M."/>
            <person name="Ito K."/>
            <person name="Ito S."/>
            <person name="Ito T."/>
            <person name="Ito Y."/>
            <person name="Ito Y."/>
            <person name="Iwabuchi A."/>
            <person name="Kamiya K."/>
            <person name="Karasawa W."/>
            <person name="Kurita K."/>
            <person name="Katagiri S."/>
            <person name="Kikuta A."/>
            <person name="Kobayashi H."/>
            <person name="Kobayashi N."/>
            <person name="Machita K."/>
            <person name="Maehara T."/>
            <person name="Masukawa M."/>
            <person name="Mizubayashi T."/>
            <person name="Mukai Y."/>
            <person name="Nagasaki H."/>
            <person name="Nagata Y."/>
            <person name="Naito S."/>
            <person name="Nakashima M."/>
            <person name="Nakama Y."/>
            <person name="Nakamichi Y."/>
            <person name="Nakamura M."/>
            <person name="Meguro A."/>
            <person name="Negishi M."/>
            <person name="Ohta I."/>
            <person name="Ohta T."/>
            <person name="Okamoto M."/>
            <person name="Ono N."/>
            <person name="Saji S."/>
            <person name="Sakaguchi M."/>
            <person name="Sakai K."/>
            <person name="Shibata M."/>
            <person name="Shimokawa T."/>
            <person name="Song J."/>
            <person name="Takazaki Y."/>
            <person name="Terasawa K."/>
            <person name="Tsugane M."/>
            <person name="Tsuji K."/>
            <person name="Ueda S."/>
            <person name="Waki K."/>
            <person name="Yamagata H."/>
            <person name="Yamamoto M."/>
            <person name="Yamamoto S."/>
            <person name="Yamane H."/>
            <person name="Yoshiki S."/>
            <person name="Yoshihara R."/>
            <person name="Yukawa K."/>
            <person name="Zhong H."/>
            <person name="Yano M."/>
            <person name="Yuan Q."/>
            <person name="Ouyang S."/>
            <person name="Liu J."/>
            <person name="Jones K.M."/>
            <person name="Gansberger K."/>
            <person name="Moffat K."/>
            <person name="Hill J."/>
            <person name="Bera J."/>
            <person name="Fadrosh D."/>
            <person name="Jin S."/>
            <person name="Johri S."/>
            <person name="Kim M."/>
            <person name="Overton L."/>
            <person name="Reardon M."/>
            <person name="Tsitrin T."/>
            <person name="Vuong H."/>
            <person name="Weaver B."/>
            <person name="Ciecko A."/>
            <person name="Tallon L."/>
            <person name="Jackson J."/>
            <person name="Pai G."/>
            <person name="Aken S.V."/>
            <person name="Utterback T."/>
            <person name="Reidmuller S."/>
            <person name="Feldblyum T."/>
            <person name="Hsiao J."/>
            <person name="Zismann V."/>
            <person name="Iobst S."/>
            <person name="de Vazeille A.R."/>
            <person name="Buell C.R."/>
            <person name="Ying K."/>
            <person name="Li Y."/>
            <person name="Lu T."/>
            <person name="Huang Y."/>
            <person name="Zhao Q."/>
            <person name="Feng Q."/>
            <person name="Zhang L."/>
            <person name="Zhu J."/>
            <person name="Weng Q."/>
            <person name="Mu J."/>
            <person name="Lu Y."/>
            <person name="Fan D."/>
            <person name="Liu Y."/>
            <person name="Guan J."/>
            <person name="Zhang Y."/>
            <person name="Yu S."/>
            <person name="Liu X."/>
            <person name="Zhang Y."/>
            <person name="Hong G."/>
            <person name="Han B."/>
            <person name="Choisne N."/>
            <person name="Demange N."/>
            <person name="Orjeda G."/>
            <person name="Samain S."/>
            <person name="Cattolico L."/>
            <person name="Pelletier E."/>
            <person name="Couloux A."/>
            <person name="Segurens B."/>
            <person name="Wincker P."/>
            <person name="D'Hont A."/>
            <person name="Scarpelli C."/>
            <person name="Weissenbach J."/>
            <person name="Salanoubat M."/>
            <person name="Quetier F."/>
            <person name="Yu Y."/>
            <person name="Kim H.R."/>
            <person name="Rambo T."/>
            <person name="Currie J."/>
            <person name="Collura K."/>
            <person name="Luo M."/>
            <person name="Yang T."/>
            <person name="Ammiraju J.S.S."/>
            <person name="Engler F."/>
            <person name="Soderlund C."/>
            <person name="Wing R.A."/>
            <person name="Palmer L.E."/>
            <person name="de la Bastide M."/>
            <person name="Spiegel L."/>
            <person name="Nascimento L."/>
            <person name="Zutavern T."/>
            <person name="O'Shaughnessy A."/>
            <person name="Dike S."/>
            <person name="Dedhia N."/>
            <person name="Preston R."/>
            <person name="Balija V."/>
            <person name="McCombie W.R."/>
            <person name="Chow T."/>
            <person name="Chen H."/>
            <person name="Chung M."/>
            <person name="Chen C."/>
            <person name="Shaw J."/>
            <person name="Wu H."/>
            <person name="Hsiao K."/>
            <person name="Chao Y."/>
            <person name="Chu M."/>
            <person name="Cheng C."/>
            <person name="Hour A."/>
            <person name="Lee P."/>
            <person name="Lin S."/>
            <person name="Lin Y."/>
            <person name="Liou J."/>
            <person name="Liu S."/>
            <person name="Hsing Y."/>
            <person name="Raghuvanshi S."/>
            <person name="Mohanty A."/>
            <person name="Bharti A.K."/>
            <person name="Gaur A."/>
            <person name="Gupta V."/>
            <person name="Kumar D."/>
            <person name="Ravi V."/>
            <person name="Vij S."/>
            <person name="Kapur A."/>
            <person name="Khurana P."/>
            <person name="Khurana P."/>
            <person name="Khurana J.P."/>
            <person name="Tyagi A.K."/>
            <person name="Gaikwad K."/>
            <person name="Singh A."/>
            <person name="Dalal V."/>
            <person name="Srivastava S."/>
            <person name="Dixit A."/>
            <person name="Pal A.K."/>
            <person name="Ghazi I.A."/>
            <person name="Yadav M."/>
            <person name="Pandit A."/>
            <person name="Bhargava A."/>
            <person name="Sureshbabu K."/>
            <person name="Batra K."/>
            <person name="Sharma T.R."/>
            <person name="Mohapatra T."/>
            <person name="Singh N.K."/>
            <person name="Messing J."/>
            <person name="Nelson A.B."/>
            <person name="Fuks G."/>
            <person name="Kavchok S."/>
            <person name="Keizer G."/>
            <person name="Linton E."/>
            <person name="Llaca V."/>
            <person name="Song R."/>
            <person name="Tanyolac B."/>
            <person name="Young S."/>
            <person name="Ho-Il K."/>
            <person name="Hahn J.H."/>
            <person name="Sangsakoo G."/>
            <person name="Vanavichit A."/>
            <person name="de Mattos Luiz.A.T."/>
            <person name="Zimmer P.D."/>
            <person name="Malone G."/>
            <person name="Dellagostin O."/>
            <person name="de Oliveira A.C."/>
            <person name="Bevan M."/>
            <person name="Bancroft I."/>
            <person name="Minx P."/>
            <person name="Cordum H."/>
            <person name="Wilson R."/>
            <person name="Cheng Z."/>
            <person name="Jin W."/>
            <person name="Jiang J."/>
            <person name="Leong S.A."/>
            <person name="Iwama H."/>
            <person name="Gojobori T."/>
            <person name="Itoh T."/>
            <person name="Niimura Y."/>
            <person name="Fujii Y."/>
            <person name="Habara T."/>
            <person name="Sakai H."/>
            <person name="Sato Y."/>
            <person name="Wilson G."/>
            <person name="Kumar K."/>
            <person name="McCouch S."/>
            <person name="Juretic N."/>
            <person name="Hoen D."/>
            <person name="Wright S."/>
            <person name="Bruskiewich R."/>
            <person name="Bureau T."/>
            <person name="Miyao A."/>
            <person name="Hirochika H."/>
            <person name="Nishikawa T."/>
            <person name="Kadowaki K."/>
            <person name="Sugiura M."/>
            <person name="Burr B."/>
            <person name="Sasaki T."/>
        </authorList>
    </citation>
    <scope>NUCLEOTIDE SEQUENCE [LARGE SCALE GENOMIC DNA]</scope>
    <source>
        <strain evidence="3">cv. Nipponbare</strain>
    </source>
</reference>
<evidence type="ECO:0000256" key="1">
    <source>
        <dbReference type="SAM" id="MobiDB-lite"/>
    </source>
</evidence>
<feature type="compositionally biased region" description="Gly residues" evidence="1">
    <location>
        <begin position="189"/>
        <end position="199"/>
    </location>
</feature>
<feature type="compositionally biased region" description="Basic residues" evidence="1">
    <location>
        <begin position="236"/>
        <end position="269"/>
    </location>
</feature>
<accession>Q0E4M3</accession>
<feature type="compositionally biased region" description="Gly residues" evidence="1">
    <location>
        <begin position="170"/>
        <end position="180"/>
    </location>
</feature>
<gene>
    <name evidence="2" type="ordered locus">Os02g0110600</name>
</gene>
<feature type="compositionally biased region" description="Basic and acidic residues" evidence="1">
    <location>
        <begin position="47"/>
        <end position="66"/>
    </location>
</feature>
<dbReference type="KEGG" id="dosa:Os02g0110600"/>
<dbReference type="AlphaFoldDB" id="Q0E4M3"/>
<feature type="compositionally biased region" description="Gly residues" evidence="1">
    <location>
        <begin position="67"/>
        <end position="77"/>
    </location>
</feature>
<protein>
    <submittedName>
        <fullName evidence="2">Os02g0110600 protein</fullName>
    </submittedName>
</protein>
<dbReference type="Proteomes" id="UP000000763">
    <property type="component" value="Chromosome 2"/>
</dbReference>
<proteinExistence type="predicted"/>
<feature type="compositionally biased region" description="Low complexity" evidence="1">
    <location>
        <begin position="200"/>
        <end position="225"/>
    </location>
</feature>
<feature type="compositionally biased region" description="Basic and acidic residues" evidence="1">
    <location>
        <begin position="95"/>
        <end position="114"/>
    </location>
</feature>